<dbReference type="GO" id="GO:0004467">
    <property type="term" value="F:long-chain fatty acid-CoA ligase activity"/>
    <property type="evidence" value="ECO:0007669"/>
    <property type="project" value="UniProtKB-EC"/>
</dbReference>
<keyword evidence="4 7" id="KW-0276">Fatty acid metabolism</keyword>
<keyword evidence="7" id="KW-0443">Lipid metabolism</keyword>
<proteinExistence type="inferred from homology"/>
<dbReference type="PANTHER" id="PTHR43272:SF33">
    <property type="entry name" value="AMP-BINDING DOMAIN-CONTAINING PROTEIN-RELATED"/>
    <property type="match status" value="1"/>
</dbReference>
<evidence type="ECO:0000259" key="8">
    <source>
        <dbReference type="Pfam" id="PF00501"/>
    </source>
</evidence>
<comment type="function">
    <text evidence="7">Catalyzes the conversion of long-chain fatty acids to their active form acyl-CoAs for both synthesis of cellular lipids, and degradation via beta-oxidation.</text>
</comment>
<dbReference type="CDD" id="cd05927">
    <property type="entry name" value="LC-FACS_euk"/>
    <property type="match status" value="1"/>
</dbReference>
<dbReference type="Pfam" id="PF00501">
    <property type="entry name" value="AMP-binding"/>
    <property type="match status" value="1"/>
</dbReference>
<evidence type="ECO:0000256" key="1">
    <source>
        <dbReference type="ARBA" id="ARBA00006432"/>
    </source>
</evidence>
<dbReference type="InterPro" id="IPR045311">
    <property type="entry name" value="LC-FACS_euk"/>
</dbReference>
<dbReference type="AlphaFoldDB" id="A0A7S3VIZ5"/>
<dbReference type="InterPro" id="IPR042099">
    <property type="entry name" value="ANL_N_sf"/>
</dbReference>
<comment type="similarity">
    <text evidence="1 7">Belongs to the ATP-dependent AMP-binding enzyme family.</text>
</comment>
<keyword evidence="5 7" id="KW-0067">ATP-binding</keyword>
<dbReference type="GO" id="GO:0016020">
    <property type="term" value="C:membrane"/>
    <property type="evidence" value="ECO:0007669"/>
    <property type="project" value="TreeGrafter"/>
</dbReference>
<dbReference type="Gene3D" id="3.40.50.12780">
    <property type="entry name" value="N-terminal domain of ligase-like"/>
    <property type="match status" value="1"/>
</dbReference>
<accession>A0A7S3VIZ5</accession>
<evidence type="ECO:0000313" key="9">
    <source>
        <dbReference type="EMBL" id="CAE0488485.1"/>
    </source>
</evidence>
<keyword evidence="3 7" id="KW-0547">Nucleotide-binding</keyword>
<dbReference type="GO" id="GO:0005524">
    <property type="term" value="F:ATP binding"/>
    <property type="evidence" value="ECO:0007669"/>
    <property type="project" value="UniProtKB-KW"/>
</dbReference>
<evidence type="ECO:0000256" key="3">
    <source>
        <dbReference type="ARBA" id="ARBA00022741"/>
    </source>
</evidence>
<sequence>MEERNRLTVLEKQVCSGNADNVDGYCIALPEHLEPEGMWTVRRNIMSPYKLVSTFPAPDDDVRTMHDNLDKSVGRYPHVPFLGSRKRDEKGKLGPYTWMTYAQAGEVRTSIGSGLLQLGLAPGMGLGIYSVNCKEWVLVDSALHAYSMISVPLYDTLGPDAVDYICNHAELTAVACSAAVVPVLLQALPNCPKLQLLIVWGTAGGRLPEVPAGSSCRVVSLEQVESLGRRHARAHIPPKPSDLATLCYTSGTTGVPKGVMLTHGNLIASSAGTCSLVTNWNPGDRHICYLPLAHIYERVNLVTCVHVGTSIGFYSGNVPDLLDDVLALRPHIFVSVPRLWNRIYDKVMAQVRSSSPLTRALFERAYAHKKACMLQGDPVGGRWGRFYDALVFSKIKARLGGEVKTMTSGSAPISDEVMFFLRICFGATVMEGYGLSESTSGIVISHPEDYTAGHVGAPMPSAEIKLIDIPEMNYYNTDQPYPRGEVCARGPTIFQGYYKDPQQTAEVLDKDGWLHTGDVGMWLPGGRLKIIDRKKNIFKLSQGEYIAPEKIENIYLRSPMVLQAFVYGDSLRPQLVAVIVPDPDVLLPWAQERGLGTNLRALCGNPHVKEAVFKSMQEEGRVAQLRGFEQVQAIHLREEPFSVENGLLTPTFKLKRPHAKAVMQLELDELYASLPKVGA</sequence>
<name>A0A7S3VIZ5_DUNTE</name>
<protein>
    <recommendedName>
        <fullName evidence="6 7">Long-chain-fatty-acid--CoA ligase</fullName>
        <ecNumber evidence="6 7">6.2.1.3</ecNumber>
    </recommendedName>
</protein>
<dbReference type="SUPFAM" id="SSF56801">
    <property type="entry name" value="Acetyl-CoA synthetase-like"/>
    <property type="match status" value="1"/>
</dbReference>
<evidence type="ECO:0000256" key="7">
    <source>
        <dbReference type="RuleBase" id="RU369030"/>
    </source>
</evidence>
<dbReference type="InterPro" id="IPR020845">
    <property type="entry name" value="AMP-binding_CS"/>
</dbReference>
<dbReference type="EMBL" id="HBIP01006823">
    <property type="protein sequence ID" value="CAE0488485.1"/>
    <property type="molecule type" value="Transcribed_RNA"/>
</dbReference>
<dbReference type="InterPro" id="IPR000873">
    <property type="entry name" value="AMP-dep_synth/lig_dom"/>
</dbReference>
<evidence type="ECO:0000256" key="2">
    <source>
        <dbReference type="ARBA" id="ARBA00022598"/>
    </source>
</evidence>
<dbReference type="GO" id="GO:0005783">
    <property type="term" value="C:endoplasmic reticulum"/>
    <property type="evidence" value="ECO:0007669"/>
    <property type="project" value="TreeGrafter"/>
</dbReference>
<dbReference type="PROSITE" id="PS00455">
    <property type="entry name" value="AMP_BINDING"/>
    <property type="match status" value="1"/>
</dbReference>
<feature type="domain" description="AMP-dependent synthetase/ligase" evidence="8">
    <location>
        <begin position="84"/>
        <end position="498"/>
    </location>
</feature>
<dbReference type="PANTHER" id="PTHR43272">
    <property type="entry name" value="LONG-CHAIN-FATTY-ACID--COA LIGASE"/>
    <property type="match status" value="1"/>
</dbReference>
<evidence type="ECO:0000256" key="4">
    <source>
        <dbReference type="ARBA" id="ARBA00022832"/>
    </source>
</evidence>
<gene>
    <name evidence="9" type="ORF">DTER00134_LOCUS3549</name>
</gene>
<evidence type="ECO:0000256" key="5">
    <source>
        <dbReference type="ARBA" id="ARBA00022840"/>
    </source>
</evidence>
<reference evidence="9" key="1">
    <citation type="submission" date="2021-01" db="EMBL/GenBank/DDBJ databases">
        <authorList>
            <person name="Corre E."/>
            <person name="Pelletier E."/>
            <person name="Niang G."/>
            <person name="Scheremetjew M."/>
            <person name="Finn R."/>
            <person name="Kale V."/>
            <person name="Holt S."/>
            <person name="Cochrane G."/>
            <person name="Meng A."/>
            <person name="Brown T."/>
            <person name="Cohen L."/>
        </authorList>
    </citation>
    <scope>NUCLEOTIDE SEQUENCE</scope>
    <source>
        <strain evidence="9">CCMP1320</strain>
    </source>
</reference>
<dbReference type="EC" id="6.2.1.3" evidence="6 7"/>
<evidence type="ECO:0000256" key="6">
    <source>
        <dbReference type="ARBA" id="ARBA00026121"/>
    </source>
</evidence>
<comment type="catalytic activity">
    <reaction evidence="7">
        <text>a long-chain fatty acid + ATP + CoA = a long-chain fatty acyl-CoA + AMP + diphosphate</text>
        <dbReference type="Rhea" id="RHEA:15421"/>
        <dbReference type="ChEBI" id="CHEBI:30616"/>
        <dbReference type="ChEBI" id="CHEBI:33019"/>
        <dbReference type="ChEBI" id="CHEBI:57287"/>
        <dbReference type="ChEBI" id="CHEBI:57560"/>
        <dbReference type="ChEBI" id="CHEBI:83139"/>
        <dbReference type="ChEBI" id="CHEBI:456215"/>
        <dbReference type="EC" id="6.2.1.3"/>
    </reaction>
</comment>
<keyword evidence="2 7" id="KW-0436">Ligase</keyword>
<organism evidence="9">
    <name type="scientific">Dunaliella tertiolecta</name>
    <name type="common">Green alga</name>
    <dbReference type="NCBI Taxonomy" id="3047"/>
    <lineage>
        <taxon>Eukaryota</taxon>
        <taxon>Viridiplantae</taxon>
        <taxon>Chlorophyta</taxon>
        <taxon>core chlorophytes</taxon>
        <taxon>Chlorophyceae</taxon>
        <taxon>CS clade</taxon>
        <taxon>Chlamydomonadales</taxon>
        <taxon>Dunaliellaceae</taxon>
        <taxon>Dunaliella</taxon>
    </lineage>
</organism>